<keyword evidence="2" id="KW-1185">Reference proteome</keyword>
<accession>A0ACB8TCS9</accession>
<comment type="caution">
    <text evidence="1">The sequence shown here is derived from an EMBL/GenBank/DDBJ whole genome shotgun (WGS) entry which is preliminary data.</text>
</comment>
<organism evidence="1 2">
    <name type="scientific">Artomyces pyxidatus</name>
    <dbReference type="NCBI Taxonomy" id="48021"/>
    <lineage>
        <taxon>Eukaryota</taxon>
        <taxon>Fungi</taxon>
        <taxon>Dikarya</taxon>
        <taxon>Basidiomycota</taxon>
        <taxon>Agaricomycotina</taxon>
        <taxon>Agaricomycetes</taxon>
        <taxon>Russulales</taxon>
        <taxon>Auriscalpiaceae</taxon>
        <taxon>Artomyces</taxon>
    </lineage>
</organism>
<reference evidence="1" key="1">
    <citation type="submission" date="2021-03" db="EMBL/GenBank/DDBJ databases">
        <authorList>
            <consortium name="DOE Joint Genome Institute"/>
            <person name="Ahrendt S."/>
            <person name="Looney B.P."/>
            <person name="Miyauchi S."/>
            <person name="Morin E."/>
            <person name="Drula E."/>
            <person name="Courty P.E."/>
            <person name="Chicoki N."/>
            <person name="Fauchery L."/>
            <person name="Kohler A."/>
            <person name="Kuo A."/>
            <person name="Labutti K."/>
            <person name="Pangilinan J."/>
            <person name="Lipzen A."/>
            <person name="Riley R."/>
            <person name="Andreopoulos W."/>
            <person name="He G."/>
            <person name="Johnson J."/>
            <person name="Barry K.W."/>
            <person name="Grigoriev I.V."/>
            <person name="Nagy L."/>
            <person name="Hibbett D."/>
            <person name="Henrissat B."/>
            <person name="Matheny P.B."/>
            <person name="Labbe J."/>
            <person name="Martin F."/>
        </authorList>
    </citation>
    <scope>NUCLEOTIDE SEQUENCE</scope>
    <source>
        <strain evidence="1">HHB10654</strain>
    </source>
</reference>
<sequence>MDSTSLFPTHLPPLHETELDVSNDELPPLYPRFFVPRLDDKPQDPIMDTLKILRASQTSHPLPHIQVLPSELLGLTDLHLSPLRDTNRSSQLWLNAARTTLEHQSSIRSWDALRTSFSKTASPSPFLSEQSAATFAAARYHVDPRIHDASTKTIHVPLKDLLASMRMMLIGHASPLYAWDHESETFVVAHIEDGKRSVLVVDGRDDVVTESFMMRFMTIGALLRRIDIFTDSLRRRDKEGPTVHSFAHALSCCIQHLRNALFSPDTIDQLDLPTAFWLRHAEYEEVLTALASLCCRGIEFKPSDYPEFLSLPASILTAIYTHLDRHVERDSPRMLKAMLAYILTATSDDYFQSLGREVGYRRDLSSMTTYMKTTPFEPQPGEMFDDGGEVEDEESASANGDEAEFPSFISPDVAETFVRARKSLKLLRAAQADHPLLQQGTLSRRKISWYWSSEAIESAWNNESDFIPDSDERDMAAQHPDLDAKADGADVLLVQFKIFDLEPGTHFDLLTSSYDQGTALQRFLDKFPHHLPPLTPTLHHLAVLVLSPLLEHCSAVSSSLLFIFLSPNSHLNVHSHLVLLRSYMLLTSTSFTSRLQSALFSDSDAWDFESSSARAMAKQSHVRTRPSSSTDAPWAVGLGLGLSERDSWPPGGADLSYYLRTVIVESLESSGQRVMDDISDHESSNVKEGQALILAEAESRLGFAIRDLPIGSGRERWLNPCSIEALDFLLMDYKPPHPLDVIIAPDVLSKYQRIFSFVLRLMRVKNALASLFRMTRKRTEPLFPTLVASNKLLLRFRFIAQNFVEALTSYVADTAVRGNFDTFLAHVAPEVEGTRQSSFPDVFALSELHSSMLDDVLSACLLRSSQRAATDLLKASLELVLDLCILSGELKRGRLEEYKAAPVLQELYTAFVKKMTILIKVLKAMVDKGSASSHLPLEFAYLAKTSARMAPGGTGSLHHLLVKIDASDWFSKTQEGR</sequence>
<gene>
    <name evidence="1" type="ORF">BV25DRAFT_1913006</name>
</gene>
<evidence type="ECO:0000313" key="1">
    <source>
        <dbReference type="EMBL" id="KAI0066235.1"/>
    </source>
</evidence>
<dbReference type="EMBL" id="MU277193">
    <property type="protein sequence ID" value="KAI0066235.1"/>
    <property type="molecule type" value="Genomic_DNA"/>
</dbReference>
<name>A0ACB8TCS9_9AGAM</name>
<protein>
    <submittedName>
        <fullName evidence="1">Uncharacterized protein</fullName>
    </submittedName>
</protein>
<evidence type="ECO:0000313" key="2">
    <source>
        <dbReference type="Proteomes" id="UP000814140"/>
    </source>
</evidence>
<proteinExistence type="predicted"/>
<reference evidence="1" key="2">
    <citation type="journal article" date="2022" name="New Phytol.">
        <title>Evolutionary transition to the ectomycorrhizal habit in the genomes of a hyperdiverse lineage of mushroom-forming fungi.</title>
        <authorList>
            <person name="Looney B."/>
            <person name="Miyauchi S."/>
            <person name="Morin E."/>
            <person name="Drula E."/>
            <person name="Courty P.E."/>
            <person name="Kohler A."/>
            <person name="Kuo A."/>
            <person name="LaButti K."/>
            <person name="Pangilinan J."/>
            <person name="Lipzen A."/>
            <person name="Riley R."/>
            <person name="Andreopoulos W."/>
            <person name="He G."/>
            <person name="Johnson J."/>
            <person name="Nolan M."/>
            <person name="Tritt A."/>
            <person name="Barry K.W."/>
            <person name="Grigoriev I.V."/>
            <person name="Nagy L.G."/>
            <person name="Hibbett D."/>
            <person name="Henrissat B."/>
            <person name="Matheny P.B."/>
            <person name="Labbe J."/>
            <person name="Martin F.M."/>
        </authorList>
    </citation>
    <scope>NUCLEOTIDE SEQUENCE</scope>
    <source>
        <strain evidence="1">HHB10654</strain>
    </source>
</reference>
<dbReference type="Proteomes" id="UP000814140">
    <property type="component" value="Unassembled WGS sequence"/>
</dbReference>